<evidence type="ECO:0000256" key="1">
    <source>
        <dbReference type="ARBA" id="ARBA00023015"/>
    </source>
</evidence>
<dbReference type="InterPro" id="IPR050707">
    <property type="entry name" value="HTH_MetabolicPath_Reg"/>
</dbReference>
<dbReference type="AlphaFoldDB" id="A0A9D2E543"/>
<evidence type="ECO:0000259" key="4">
    <source>
        <dbReference type="PROSITE" id="PS51077"/>
    </source>
</evidence>
<dbReference type="InterPro" id="IPR036388">
    <property type="entry name" value="WH-like_DNA-bd_sf"/>
</dbReference>
<dbReference type="PROSITE" id="PS51077">
    <property type="entry name" value="HTH_ICLR"/>
    <property type="match status" value="1"/>
</dbReference>
<dbReference type="GO" id="GO:0045892">
    <property type="term" value="P:negative regulation of DNA-templated transcription"/>
    <property type="evidence" value="ECO:0007669"/>
    <property type="project" value="TreeGrafter"/>
</dbReference>
<feature type="domain" description="IclR-ED" evidence="5">
    <location>
        <begin position="72"/>
        <end position="254"/>
    </location>
</feature>
<dbReference type="Pfam" id="PF09339">
    <property type="entry name" value="HTH_IclR"/>
    <property type="match status" value="1"/>
</dbReference>
<evidence type="ECO:0000259" key="5">
    <source>
        <dbReference type="PROSITE" id="PS51078"/>
    </source>
</evidence>
<keyword evidence="1" id="KW-0805">Transcription regulation</keyword>
<gene>
    <name evidence="6" type="ORF">H9813_08090</name>
</gene>
<keyword evidence="3" id="KW-0804">Transcription</keyword>
<evidence type="ECO:0000313" key="6">
    <source>
        <dbReference type="EMBL" id="HIZ31169.1"/>
    </source>
</evidence>
<dbReference type="Gene3D" id="1.10.10.10">
    <property type="entry name" value="Winged helix-like DNA-binding domain superfamily/Winged helix DNA-binding domain"/>
    <property type="match status" value="1"/>
</dbReference>
<sequence length="254" mass="27878">MKESNKDQYLLKSLDSALTVLQLFEGGQALSLGQVVQRSGMNRTVVFRILYTLEQRGFLFLEEDGRYAPGVRLAALGAGVVPDDAARRTAGPLLRELSASVNETVHFSKRLDSRRVILLDEILPRQTLVVLTPKYESRPMHLCSTGLAVLAAGDDAAVREYAQGAELEKKTETSIASADRLLETVEQVRRDGYAVNDQFFETGVCSIAVPVPARQGGALYAVSVSGPSQRIRDKQETIVAELRSVCRRLAEKLT</sequence>
<protein>
    <submittedName>
        <fullName evidence="6">IclR family transcriptional regulator</fullName>
    </submittedName>
</protein>
<organism evidence="6 7">
    <name type="scientific">Candidatus Allofournierella merdipullorum</name>
    <dbReference type="NCBI Taxonomy" id="2838595"/>
    <lineage>
        <taxon>Bacteria</taxon>
        <taxon>Bacillati</taxon>
        <taxon>Bacillota</taxon>
        <taxon>Clostridia</taxon>
        <taxon>Eubacteriales</taxon>
        <taxon>Oscillospiraceae</taxon>
        <taxon>Allofournierella</taxon>
    </lineage>
</organism>
<feature type="domain" description="HTH iclR-type" evidence="4">
    <location>
        <begin position="11"/>
        <end position="71"/>
    </location>
</feature>
<dbReference type="SMART" id="SM00346">
    <property type="entry name" value="HTH_ICLR"/>
    <property type="match status" value="1"/>
</dbReference>
<dbReference type="EMBL" id="DXBV01000079">
    <property type="protein sequence ID" value="HIZ31169.1"/>
    <property type="molecule type" value="Genomic_DNA"/>
</dbReference>
<dbReference type="RefSeq" id="WP_394968947.1">
    <property type="nucleotide sequence ID" value="NZ_CALXHM010000031.1"/>
</dbReference>
<dbReference type="Pfam" id="PF01614">
    <property type="entry name" value="IclR_C"/>
    <property type="match status" value="1"/>
</dbReference>
<dbReference type="PANTHER" id="PTHR30136">
    <property type="entry name" value="HELIX-TURN-HELIX TRANSCRIPTIONAL REGULATOR, ICLR FAMILY"/>
    <property type="match status" value="1"/>
</dbReference>
<dbReference type="PROSITE" id="PS51078">
    <property type="entry name" value="ICLR_ED"/>
    <property type="match status" value="1"/>
</dbReference>
<comment type="caution">
    <text evidence="6">The sequence shown here is derived from an EMBL/GenBank/DDBJ whole genome shotgun (WGS) entry which is preliminary data.</text>
</comment>
<dbReference type="GO" id="GO:0003700">
    <property type="term" value="F:DNA-binding transcription factor activity"/>
    <property type="evidence" value="ECO:0007669"/>
    <property type="project" value="TreeGrafter"/>
</dbReference>
<dbReference type="Gene3D" id="3.30.450.40">
    <property type="match status" value="1"/>
</dbReference>
<evidence type="ECO:0000256" key="3">
    <source>
        <dbReference type="ARBA" id="ARBA00023163"/>
    </source>
</evidence>
<reference evidence="6" key="1">
    <citation type="journal article" date="2021" name="PeerJ">
        <title>Extensive microbial diversity within the chicken gut microbiome revealed by metagenomics and culture.</title>
        <authorList>
            <person name="Gilroy R."/>
            <person name="Ravi A."/>
            <person name="Getino M."/>
            <person name="Pursley I."/>
            <person name="Horton D.L."/>
            <person name="Alikhan N.F."/>
            <person name="Baker D."/>
            <person name="Gharbi K."/>
            <person name="Hall N."/>
            <person name="Watson M."/>
            <person name="Adriaenssens E.M."/>
            <person name="Foster-Nyarko E."/>
            <person name="Jarju S."/>
            <person name="Secka A."/>
            <person name="Antonio M."/>
            <person name="Oren A."/>
            <person name="Chaudhuri R.R."/>
            <person name="La Ragione R."/>
            <person name="Hildebrand F."/>
            <person name="Pallen M.J."/>
        </authorList>
    </citation>
    <scope>NUCLEOTIDE SEQUENCE</scope>
    <source>
        <strain evidence="6">ChiGjej4B4-18154</strain>
    </source>
</reference>
<reference evidence="6" key="2">
    <citation type="submission" date="2021-04" db="EMBL/GenBank/DDBJ databases">
        <authorList>
            <person name="Gilroy R."/>
        </authorList>
    </citation>
    <scope>NUCLEOTIDE SEQUENCE</scope>
    <source>
        <strain evidence="6">ChiGjej4B4-18154</strain>
    </source>
</reference>
<name>A0A9D2E543_9FIRM</name>
<evidence type="ECO:0000256" key="2">
    <source>
        <dbReference type="ARBA" id="ARBA00023125"/>
    </source>
</evidence>
<accession>A0A9D2E543</accession>
<dbReference type="InterPro" id="IPR005471">
    <property type="entry name" value="Tscrpt_reg_IclR_N"/>
</dbReference>
<dbReference type="SUPFAM" id="SSF46785">
    <property type="entry name" value="Winged helix' DNA-binding domain"/>
    <property type="match status" value="1"/>
</dbReference>
<dbReference type="SUPFAM" id="SSF55781">
    <property type="entry name" value="GAF domain-like"/>
    <property type="match status" value="1"/>
</dbReference>
<dbReference type="InterPro" id="IPR014757">
    <property type="entry name" value="Tscrpt_reg_IclR_C"/>
</dbReference>
<keyword evidence="2" id="KW-0238">DNA-binding</keyword>
<dbReference type="PANTHER" id="PTHR30136:SF24">
    <property type="entry name" value="HTH-TYPE TRANSCRIPTIONAL REPRESSOR ALLR"/>
    <property type="match status" value="1"/>
</dbReference>
<dbReference type="Proteomes" id="UP000824035">
    <property type="component" value="Unassembled WGS sequence"/>
</dbReference>
<dbReference type="InterPro" id="IPR036390">
    <property type="entry name" value="WH_DNA-bd_sf"/>
</dbReference>
<dbReference type="InterPro" id="IPR029016">
    <property type="entry name" value="GAF-like_dom_sf"/>
</dbReference>
<dbReference type="GO" id="GO:0003677">
    <property type="term" value="F:DNA binding"/>
    <property type="evidence" value="ECO:0007669"/>
    <property type="project" value="UniProtKB-KW"/>
</dbReference>
<evidence type="ECO:0000313" key="7">
    <source>
        <dbReference type="Proteomes" id="UP000824035"/>
    </source>
</evidence>
<proteinExistence type="predicted"/>